<reference evidence="1" key="2">
    <citation type="journal article" date="2021" name="PeerJ">
        <title>Extensive microbial diversity within the chicken gut microbiome revealed by metagenomics and culture.</title>
        <authorList>
            <person name="Gilroy R."/>
            <person name="Ravi A."/>
            <person name="Getino M."/>
            <person name="Pursley I."/>
            <person name="Horton D.L."/>
            <person name="Alikhan N.F."/>
            <person name="Baker D."/>
            <person name="Gharbi K."/>
            <person name="Hall N."/>
            <person name="Watson M."/>
            <person name="Adriaenssens E.M."/>
            <person name="Foster-Nyarko E."/>
            <person name="Jarju S."/>
            <person name="Secka A."/>
            <person name="Antonio M."/>
            <person name="Oren A."/>
            <person name="Chaudhuri R.R."/>
            <person name="La Ragione R."/>
            <person name="Hildebrand F."/>
            <person name="Pallen M.J."/>
        </authorList>
    </citation>
    <scope>NUCLEOTIDE SEQUENCE</scope>
    <source>
        <strain evidence="1">CHK176-22527</strain>
    </source>
</reference>
<organism evidence="1 2">
    <name type="scientific">Candidatus Allocopromorpha excrementavium</name>
    <dbReference type="NCBI Taxonomy" id="2840741"/>
    <lineage>
        <taxon>Bacteria</taxon>
        <taxon>Bacillati</taxon>
        <taxon>Bacillota</taxon>
        <taxon>Clostridia</taxon>
        <taxon>Eubacteriales</taxon>
        <taxon>Eubacteriaceae</taxon>
        <taxon>Eubacteriaceae incertae sedis</taxon>
        <taxon>Candidatus Allocopromorpha</taxon>
    </lineage>
</organism>
<reference evidence="1" key="1">
    <citation type="submission" date="2020-10" db="EMBL/GenBank/DDBJ databases">
        <authorList>
            <person name="Gilroy R."/>
        </authorList>
    </citation>
    <scope>NUCLEOTIDE SEQUENCE</scope>
    <source>
        <strain evidence="1">CHK176-22527</strain>
    </source>
</reference>
<dbReference type="InterPro" id="IPR024410">
    <property type="entry name" value="Phage_TAC_12"/>
</dbReference>
<gene>
    <name evidence="1" type="ORF">IAD12_06645</name>
</gene>
<comment type="caution">
    <text evidence="1">The sequence shown here is derived from an EMBL/GenBank/DDBJ whole genome shotgun (WGS) entry which is preliminary data.</text>
</comment>
<evidence type="ECO:0000313" key="2">
    <source>
        <dbReference type="Proteomes" id="UP000824159"/>
    </source>
</evidence>
<evidence type="ECO:0000313" key="1">
    <source>
        <dbReference type="EMBL" id="HIT99913.1"/>
    </source>
</evidence>
<dbReference type="AlphaFoldDB" id="A0A9D1HCW7"/>
<dbReference type="EMBL" id="DVLX01000083">
    <property type="protein sequence ID" value="HIT99913.1"/>
    <property type="molecule type" value="Genomic_DNA"/>
</dbReference>
<accession>A0A9D1HCW7</accession>
<proteinExistence type="predicted"/>
<sequence>MFELTINGTVYEFNFGIGFVKEINKMVQKPVDGVPGIKEDMGLTFAIAKIIDGDVVTLINVLDMANKGKDPRITKAMLEEYVDDEDTDIDGLFDQVMGFFRRSNATKKTVQKITDAVMNAEN</sequence>
<protein>
    <submittedName>
        <fullName evidence="1">Tail assembly chaperone</fullName>
    </submittedName>
</protein>
<dbReference type="Proteomes" id="UP000824159">
    <property type="component" value="Unassembled WGS sequence"/>
</dbReference>
<name>A0A9D1HCW7_9FIRM</name>
<dbReference type="Pfam" id="PF12363">
    <property type="entry name" value="Phage_TAC_12"/>
    <property type="match status" value="1"/>
</dbReference>